<evidence type="ECO:0000313" key="1">
    <source>
        <dbReference type="EMBL" id="ARF09681.1"/>
    </source>
</evidence>
<name>A0A1V0SDB3_9VIRU</name>
<organism evidence="1">
    <name type="scientific">Indivirus ILV1</name>
    <dbReference type="NCBI Taxonomy" id="1977633"/>
    <lineage>
        <taxon>Viruses</taxon>
        <taxon>Varidnaviria</taxon>
        <taxon>Bamfordvirae</taxon>
        <taxon>Nucleocytoviricota</taxon>
        <taxon>Megaviricetes</taxon>
        <taxon>Imitervirales</taxon>
        <taxon>Mimiviridae</taxon>
        <taxon>Klosneuvirinae</taxon>
        <taxon>Indivirus</taxon>
    </lineage>
</organism>
<reference evidence="1" key="1">
    <citation type="journal article" date="2017" name="Science">
        <title>Giant viruses with an expanded complement of translation system components.</title>
        <authorList>
            <person name="Schulz F."/>
            <person name="Yutin N."/>
            <person name="Ivanova N.N."/>
            <person name="Ortega D.R."/>
            <person name="Lee T.K."/>
            <person name="Vierheilig J."/>
            <person name="Daims H."/>
            <person name="Horn M."/>
            <person name="Wagner M."/>
            <person name="Jensen G.J."/>
            <person name="Kyrpides N.C."/>
            <person name="Koonin E.V."/>
            <person name="Woyke T."/>
        </authorList>
    </citation>
    <scope>NUCLEOTIDE SEQUENCE</scope>
    <source>
        <strain evidence="1">ILV1</strain>
    </source>
</reference>
<protein>
    <submittedName>
        <fullName evidence="1">Uncharacterized protein</fullName>
    </submittedName>
</protein>
<accession>A0A1V0SDB3</accession>
<sequence length="96" mass="10992">MLHFKQQQPTDHFTLPKNGKVIMKNGTPINDHYVSSVIEEMINRRLTLDKSCIVDGFPARHSASFITGTSNWREKDLIWGKFDPGGTSWVLLWTTC</sequence>
<proteinExistence type="predicted"/>
<dbReference type="EMBL" id="KY684086">
    <property type="protein sequence ID" value="ARF09681.1"/>
    <property type="molecule type" value="Genomic_DNA"/>
</dbReference>
<gene>
    <name evidence="1" type="ORF">Indivirus_2_60</name>
</gene>